<keyword evidence="1 4" id="KW-0349">Heme</keyword>
<evidence type="ECO:0000256" key="1">
    <source>
        <dbReference type="ARBA" id="ARBA00022617"/>
    </source>
</evidence>
<dbReference type="PROSITE" id="PS51007">
    <property type="entry name" value="CYTC"/>
    <property type="match status" value="2"/>
</dbReference>
<keyword evidence="5" id="KW-0472">Membrane</keyword>
<protein>
    <submittedName>
        <fullName evidence="8">Mono/diheme cytochrome c family protein</fullName>
    </submittedName>
</protein>
<dbReference type="GO" id="GO:0045893">
    <property type="term" value="P:positive regulation of DNA-templated transcription"/>
    <property type="evidence" value="ECO:0007669"/>
    <property type="project" value="InterPro"/>
</dbReference>
<feature type="domain" description="Cytochrome c" evidence="7">
    <location>
        <begin position="46"/>
        <end position="160"/>
    </location>
</feature>
<proteinExistence type="predicted"/>
<evidence type="ECO:0000256" key="2">
    <source>
        <dbReference type="ARBA" id="ARBA00022723"/>
    </source>
</evidence>
<dbReference type="EMBL" id="JACIJO010000006">
    <property type="protein sequence ID" value="MBB6328921.1"/>
    <property type="molecule type" value="Genomic_DNA"/>
</dbReference>
<feature type="transmembrane region" description="Helical" evidence="5">
    <location>
        <begin position="7"/>
        <end position="26"/>
    </location>
</feature>
<gene>
    <name evidence="8" type="ORF">FHS59_004585</name>
</gene>
<dbReference type="SUPFAM" id="SSF46626">
    <property type="entry name" value="Cytochrome c"/>
    <property type="match status" value="2"/>
</dbReference>
<evidence type="ECO:0000313" key="9">
    <source>
        <dbReference type="Proteomes" id="UP000588604"/>
    </source>
</evidence>
<keyword evidence="2 4" id="KW-0479">Metal-binding</keyword>
<keyword evidence="5" id="KW-1133">Transmembrane helix</keyword>
<evidence type="ECO:0000313" key="8">
    <source>
        <dbReference type="EMBL" id="MBB6328921.1"/>
    </source>
</evidence>
<dbReference type="GO" id="GO:0003700">
    <property type="term" value="F:DNA-binding transcription factor activity"/>
    <property type="evidence" value="ECO:0007669"/>
    <property type="project" value="InterPro"/>
</dbReference>
<dbReference type="InterPro" id="IPR046360">
    <property type="entry name" value="T-box_DNA-bd"/>
</dbReference>
<feature type="domain" description="T-box" evidence="6">
    <location>
        <begin position="125"/>
        <end position="160"/>
    </location>
</feature>
<keyword evidence="5" id="KW-0812">Transmembrane</keyword>
<dbReference type="Proteomes" id="UP000588604">
    <property type="component" value="Unassembled WGS sequence"/>
</dbReference>
<dbReference type="Gene3D" id="1.10.760.10">
    <property type="entry name" value="Cytochrome c-like domain"/>
    <property type="match status" value="2"/>
</dbReference>
<dbReference type="PROSITE" id="PS50252">
    <property type="entry name" value="TBOX_3"/>
    <property type="match status" value="1"/>
</dbReference>
<dbReference type="PANTHER" id="PTHR35008:SF8">
    <property type="entry name" value="ALCOHOL DEHYDROGENASE CYTOCHROME C SUBUNIT"/>
    <property type="match status" value="1"/>
</dbReference>
<dbReference type="GO" id="GO:0046872">
    <property type="term" value="F:metal ion binding"/>
    <property type="evidence" value="ECO:0007669"/>
    <property type="project" value="UniProtKB-KW"/>
</dbReference>
<evidence type="ECO:0000259" key="6">
    <source>
        <dbReference type="PROSITE" id="PS50252"/>
    </source>
</evidence>
<evidence type="ECO:0000259" key="7">
    <source>
        <dbReference type="PROSITE" id="PS51007"/>
    </source>
</evidence>
<keyword evidence="3 4" id="KW-0408">Iron</keyword>
<dbReference type="InterPro" id="IPR051459">
    <property type="entry name" value="Cytochrome_c-type_DH"/>
</dbReference>
<accession>A0A841N452</accession>
<dbReference type="GO" id="GO:0020037">
    <property type="term" value="F:heme binding"/>
    <property type="evidence" value="ECO:0007669"/>
    <property type="project" value="InterPro"/>
</dbReference>
<dbReference type="GO" id="GO:0009055">
    <property type="term" value="F:electron transfer activity"/>
    <property type="evidence" value="ECO:0007669"/>
    <property type="project" value="InterPro"/>
</dbReference>
<comment type="caution">
    <text evidence="8">The sequence shown here is derived from an EMBL/GenBank/DDBJ whole genome shotgun (WGS) entry which is preliminary data.</text>
</comment>
<evidence type="ECO:0000256" key="3">
    <source>
        <dbReference type="ARBA" id="ARBA00023004"/>
    </source>
</evidence>
<dbReference type="Pfam" id="PF00034">
    <property type="entry name" value="Cytochrom_C"/>
    <property type="match status" value="1"/>
</dbReference>
<organism evidence="8 9">
    <name type="scientific">Algoriphagus iocasae</name>
    <dbReference type="NCBI Taxonomy" id="1836499"/>
    <lineage>
        <taxon>Bacteria</taxon>
        <taxon>Pseudomonadati</taxon>
        <taxon>Bacteroidota</taxon>
        <taxon>Cytophagia</taxon>
        <taxon>Cytophagales</taxon>
        <taxon>Cyclobacteriaceae</taxon>
        <taxon>Algoriphagus</taxon>
    </lineage>
</organism>
<dbReference type="AlphaFoldDB" id="A0A841N452"/>
<name>A0A841N452_9BACT</name>
<dbReference type="RefSeq" id="WP_184498507.1">
    <property type="nucleotide sequence ID" value="NZ_JACIJO010000006.1"/>
</dbReference>
<keyword evidence="9" id="KW-1185">Reference proteome</keyword>
<evidence type="ECO:0000256" key="4">
    <source>
        <dbReference type="PROSITE-ProRule" id="PRU00433"/>
    </source>
</evidence>
<reference evidence="8 9" key="1">
    <citation type="submission" date="2020-08" db="EMBL/GenBank/DDBJ databases">
        <title>Genomic Encyclopedia of Type Strains, Phase IV (KMG-IV): sequencing the most valuable type-strain genomes for metagenomic binning, comparative biology and taxonomic classification.</title>
        <authorList>
            <person name="Goeker M."/>
        </authorList>
    </citation>
    <scope>NUCLEOTIDE SEQUENCE [LARGE SCALE GENOMIC DNA]</scope>
    <source>
        <strain evidence="8 9">DSM 102044</strain>
    </source>
</reference>
<evidence type="ECO:0000256" key="5">
    <source>
        <dbReference type="SAM" id="Phobius"/>
    </source>
</evidence>
<sequence length="329" mass="36165">MKTFLKVIGCLLGVVVIIILGGLAYLQTAFPNVPEPEDFKVEYSQARIERGAYLANHVTVCMDCHSTRDFSLFSGPPVPGTLGKGGDKFDHSMGFPGVFYAKNITPVGISDYTDGELYRVITTGVTNDGRAMFPLMPYLYYGKMDPEDIYSIIAYIRSLDPITSDIPDSEADFPVNLIMKTIPQEAQPESIPDPSDQVAYGAYMVNAAGCVECHTPVTPQGQIIPEQAFSGGREFANPDGSVLRSSNISPDLTGIGQWTESQFVRQFKQYQDSGYVIPKVKLGEFNSIMPWTMYSGMKESDLQAIYAYLKTVKPYSNQVVKFTPAGASE</sequence>
<dbReference type="InterPro" id="IPR009056">
    <property type="entry name" value="Cyt_c-like_dom"/>
</dbReference>
<dbReference type="InterPro" id="IPR036909">
    <property type="entry name" value="Cyt_c-like_dom_sf"/>
</dbReference>
<feature type="domain" description="Cytochrome c" evidence="7">
    <location>
        <begin position="196"/>
        <end position="313"/>
    </location>
</feature>
<dbReference type="PANTHER" id="PTHR35008">
    <property type="entry name" value="BLL4482 PROTEIN-RELATED"/>
    <property type="match status" value="1"/>
</dbReference>